<keyword evidence="3" id="KW-1185">Reference proteome</keyword>
<dbReference type="Proteomes" id="UP001604277">
    <property type="component" value="Unassembled WGS sequence"/>
</dbReference>
<dbReference type="PANTHER" id="PTHR37188:SF1">
    <property type="entry name" value="MEDIATOR OF RNA POLYMERASE II TRANSCRIPTION SUBUNIT-RELATED"/>
    <property type="match status" value="1"/>
</dbReference>
<sequence>MEYNEKIPTLKPSTDDIVFFVAQLPLSPMKSTTGLWLSGWLICNRSYNRDDRNICASNITLLHIGIETQSNSLPFPVLSLRLAGNFRSVLITSSLAESASSHNEEERAEDSNGAFQGRELDNDPQHPVTHQPHYPSNQEHLFLLLQQQQLQFIPQQFQQQFNQRQQQRFPQKTQQQQPHKSLASHFHLQHLVENLADVVENGTHDQQTYALVGNQLNNQFEKCQQLLNSISGTIKTKSTIVEEQKHKLGDTENLLKQQRLYPLA</sequence>
<reference evidence="3" key="1">
    <citation type="submission" date="2024-07" db="EMBL/GenBank/DDBJ databases">
        <title>Two chromosome-level genome assemblies of Korean endemic species Abeliophyllum distichum and Forsythia ovata (Oleaceae).</title>
        <authorList>
            <person name="Jang H."/>
        </authorList>
    </citation>
    <scope>NUCLEOTIDE SEQUENCE [LARGE SCALE GENOMIC DNA]</scope>
</reference>
<organism evidence="2 3">
    <name type="scientific">Forsythia ovata</name>
    <dbReference type="NCBI Taxonomy" id="205694"/>
    <lineage>
        <taxon>Eukaryota</taxon>
        <taxon>Viridiplantae</taxon>
        <taxon>Streptophyta</taxon>
        <taxon>Embryophyta</taxon>
        <taxon>Tracheophyta</taxon>
        <taxon>Spermatophyta</taxon>
        <taxon>Magnoliopsida</taxon>
        <taxon>eudicotyledons</taxon>
        <taxon>Gunneridae</taxon>
        <taxon>Pentapetalae</taxon>
        <taxon>asterids</taxon>
        <taxon>lamiids</taxon>
        <taxon>Lamiales</taxon>
        <taxon>Oleaceae</taxon>
        <taxon>Forsythieae</taxon>
        <taxon>Forsythia</taxon>
    </lineage>
</organism>
<name>A0ABD1TUG1_9LAMI</name>
<accession>A0ABD1TUG1</accession>
<dbReference type="PANTHER" id="PTHR37188">
    <property type="entry name" value="MEDIATOR OF RNA POLYMERASE II TRANSCRIPTION SUBUNIT-RELATED"/>
    <property type="match status" value="1"/>
</dbReference>
<protein>
    <submittedName>
        <fullName evidence="2">Mediator of RNA polymerase II transcription subunit 9</fullName>
    </submittedName>
</protein>
<dbReference type="EMBL" id="JBFOLJ010000008">
    <property type="protein sequence ID" value="KAL2516349.1"/>
    <property type="molecule type" value="Genomic_DNA"/>
</dbReference>
<comment type="caution">
    <text evidence="2">The sequence shown here is derived from an EMBL/GenBank/DDBJ whole genome shotgun (WGS) entry which is preliminary data.</text>
</comment>
<evidence type="ECO:0000256" key="1">
    <source>
        <dbReference type="SAM" id="MobiDB-lite"/>
    </source>
</evidence>
<dbReference type="AlphaFoldDB" id="A0ABD1TUG1"/>
<feature type="region of interest" description="Disordered" evidence="1">
    <location>
        <begin position="97"/>
        <end position="134"/>
    </location>
</feature>
<evidence type="ECO:0000313" key="2">
    <source>
        <dbReference type="EMBL" id="KAL2516349.1"/>
    </source>
</evidence>
<gene>
    <name evidence="2" type="ORF">Fot_30320</name>
</gene>
<evidence type="ECO:0000313" key="3">
    <source>
        <dbReference type="Proteomes" id="UP001604277"/>
    </source>
</evidence>
<dbReference type="InterPro" id="IPR038790">
    <property type="entry name" value="Med9_plant"/>
</dbReference>
<proteinExistence type="predicted"/>